<reference evidence="2" key="2">
    <citation type="journal article" date="2014" name="PLoS ONE">
        <title>Genome and Transcriptome Analysis of the Fungal Pathogen Fusarium oxysporum f. sp. cubense Causing Banana Vascular Wilt Disease.</title>
        <authorList>
            <person name="Guo L."/>
            <person name="Han L."/>
            <person name="Yang L."/>
            <person name="Zeng H."/>
            <person name="Fan D."/>
            <person name="Zhu Y."/>
            <person name="Feng Y."/>
            <person name="Wang G."/>
            <person name="Peng C."/>
            <person name="Jiang X."/>
            <person name="Zhou D."/>
            <person name="Ni P."/>
            <person name="Liang C."/>
            <person name="Liu L."/>
            <person name="Wang J."/>
            <person name="Mao C."/>
            <person name="Fang X."/>
            <person name="Peng M."/>
            <person name="Huang J."/>
        </authorList>
    </citation>
    <scope>NUCLEOTIDE SEQUENCE [LARGE SCALE GENOMIC DNA]</scope>
    <source>
        <strain evidence="2">race 4</strain>
    </source>
</reference>
<dbReference type="SUPFAM" id="SSF50494">
    <property type="entry name" value="Trypsin-like serine proteases"/>
    <property type="match status" value="1"/>
</dbReference>
<evidence type="ECO:0008006" key="3">
    <source>
        <dbReference type="Google" id="ProtNLM"/>
    </source>
</evidence>
<keyword evidence="2" id="KW-1185">Reference proteome</keyword>
<dbReference type="InterPro" id="IPR009003">
    <property type="entry name" value="Peptidase_S1_PA"/>
</dbReference>
<sequence length="467" mass="52388">MDPSKLVHVGWKRVAWPELRIQRLESSRERRLPSSVEKLRTDIRNHAYTLLKKHNLFYRDENGDENEVLLEMLQHPLEPDTAQPTIIMLARWSPANAVAFRNVAQEMVDWLADWATNVSQRINVEITAPENVQTIYYGAVGDRALSNAWDSTREAVDNLLESLPSTKGSLTCLALQKYGVNPEINANPPTVYMSMDHRSNEATWNYVATRVKELLNKQGWNHVQVHIEHNLNMFCTFPLLPITDDKAARMENGYRNSKRITGDYRNTVQIGDDIGAARYTTREEDERSRDPGAGTLGCFVQIKTTNHQEWRTMILTNYHVVRPAFDGFKLKTVGSESVAAAPDNDSDLCLGHVYKVGAVTGATTGDCHDEQENVKLVDDVHLGQDERSKTTELIIKPGGPGKFCSHGDSGSVVFDSDGGIVGLFFRGHKHNGSFDDGYGYATPIELVFQDIKDFSEQGVTDIRIAKA</sequence>
<protein>
    <recommendedName>
        <fullName evidence="3">Peptidase S1 domain-containing protein</fullName>
    </recommendedName>
</protein>
<name>N1RJ63_FUSC4</name>
<proteinExistence type="predicted"/>
<dbReference type="HOGENOM" id="CLU_033555_0_0_1"/>
<organism evidence="1 2">
    <name type="scientific">Fusarium oxysporum f. sp. cubense (strain race 4)</name>
    <name type="common">Panama disease fungus</name>
    <dbReference type="NCBI Taxonomy" id="2502994"/>
    <lineage>
        <taxon>Eukaryota</taxon>
        <taxon>Fungi</taxon>
        <taxon>Dikarya</taxon>
        <taxon>Ascomycota</taxon>
        <taxon>Pezizomycotina</taxon>
        <taxon>Sordariomycetes</taxon>
        <taxon>Hypocreomycetidae</taxon>
        <taxon>Hypocreales</taxon>
        <taxon>Nectriaceae</taxon>
        <taxon>Fusarium</taxon>
        <taxon>Fusarium oxysporum species complex</taxon>
    </lineage>
</organism>
<dbReference type="EMBL" id="KB726989">
    <property type="protein sequence ID" value="EMT65719.1"/>
    <property type="molecule type" value="Genomic_DNA"/>
</dbReference>
<dbReference type="AlphaFoldDB" id="N1RJ63"/>
<accession>N1RJ63</accession>
<gene>
    <name evidence="1" type="ORF">FOC4_g10007830</name>
</gene>
<dbReference type="STRING" id="1229665.N1RJ63"/>
<reference evidence="2" key="1">
    <citation type="submission" date="2012-09" db="EMBL/GenBank/DDBJ databases">
        <title>Genome sequencing and comparative transcriptomics of race 1 and race 4 of banana pathogen: Fusarium oxysporum f. sp. cubense.</title>
        <authorList>
            <person name="Fang X."/>
            <person name="Huang J."/>
        </authorList>
    </citation>
    <scope>NUCLEOTIDE SEQUENCE [LARGE SCALE GENOMIC DNA]</scope>
    <source>
        <strain evidence="2">race 4</strain>
    </source>
</reference>
<dbReference type="OrthoDB" id="5424209at2759"/>
<dbReference type="Proteomes" id="UP000016929">
    <property type="component" value="Unassembled WGS sequence"/>
</dbReference>
<evidence type="ECO:0000313" key="1">
    <source>
        <dbReference type="EMBL" id="EMT65719.1"/>
    </source>
</evidence>
<evidence type="ECO:0000313" key="2">
    <source>
        <dbReference type="Proteomes" id="UP000016929"/>
    </source>
</evidence>